<sequence>MRQPETRRKNYSGLRLVCCKRAFLLYKTSLLLCAIYRGGMKHLDVIDGTVASVPVEERPAPAIIGREMLLVVMTLRLPDAEIWTVYTATPAIDQVESSHLQDYLLMSNGLTHSTPCEFSLAEEPLHYVDNKVLDQLYEEGIGFTDMSTILLVSAFIRRSYTELQETPRCIPCRALRAMDQWSGDTWTLKAQSAVMPVQRQAASSDPHRDQGGDADSFVENLEQLQAQAEGANATLLTPGQPALAKEQSDSTGEAIMQLESAFSLSVWDVMVRVASNKQLPTPFQVSVLEDGSDQPQSLLRLIDLGEVGGEKGVAVLFKALQRPTGPQYHALTAALCHKNIEQVVHIVEAAADAACKESRVPPTAYHGARADPWQETSLGAIQDRQWNRWDFACREYVNAARIAAAQTSEYNCLSSLVHEDHGGHWPKQSVPP</sequence>
<feature type="non-terminal residue" evidence="1">
    <location>
        <position position="1"/>
    </location>
</feature>
<gene>
    <name evidence="1" type="ORF">C1SCF055_LOCUS35481</name>
</gene>
<accession>A0A9P1DK94</accession>
<evidence type="ECO:0000313" key="3">
    <source>
        <dbReference type="Proteomes" id="UP001152797"/>
    </source>
</evidence>
<evidence type="ECO:0000313" key="2">
    <source>
        <dbReference type="EMBL" id="CAL4797500.1"/>
    </source>
</evidence>
<name>A0A9P1DK94_9DINO</name>
<dbReference type="Proteomes" id="UP001152797">
    <property type="component" value="Unassembled WGS sequence"/>
</dbReference>
<dbReference type="EMBL" id="CAMXCT020004735">
    <property type="protein sequence ID" value="CAL1163563.1"/>
    <property type="molecule type" value="Genomic_DNA"/>
</dbReference>
<comment type="caution">
    <text evidence="1">The sequence shown here is derived from an EMBL/GenBank/DDBJ whole genome shotgun (WGS) entry which is preliminary data.</text>
</comment>
<keyword evidence="3" id="KW-1185">Reference proteome</keyword>
<proteinExistence type="predicted"/>
<reference evidence="2 3" key="2">
    <citation type="submission" date="2024-05" db="EMBL/GenBank/DDBJ databases">
        <authorList>
            <person name="Chen Y."/>
            <person name="Shah S."/>
            <person name="Dougan E. K."/>
            <person name="Thang M."/>
            <person name="Chan C."/>
        </authorList>
    </citation>
    <scope>NUCLEOTIDE SEQUENCE [LARGE SCALE GENOMIC DNA]</scope>
</reference>
<dbReference type="AlphaFoldDB" id="A0A9P1DK94"/>
<reference evidence="1" key="1">
    <citation type="submission" date="2022-10" db="EMBL/GenBank/DDBJ databases">
        <authorList>
            <person name="Chen Y."/>
            <person name="Dougan E. K."/>
            <person name="Chan C."/>
            <person name="Rhodes N."/>
            <person name="Thang M."/>
        </authorList>
    </citation>
    <scope>NUCLEOTIDE SEQUENCE</scope>
</reference>
<dbReference type="EMBL" id="CAMXCT010004735">
    <property type="protein sequence ID" value="CAI4010188.1"/>
    <property type="molecule type" value="Genomic_DNA"/>
</dbReference>
<protein>
    <submittedName>
        <fullName evidence="1">Uncharacterized protein</fullName>
    </submittedName>
</protein>
<evidence type="ECO:0000313" key="1">
    <source>
        <dbReference type="EMBL" id="CAI4010188.1"/>
    </source>
</evidence>
<dbReference type="EMBL" id="CAMXCT030004735">
    <property type="protein sequence ID" value="CAL4797500.1"/>
    <property type="molecule type" value="Genomic_DNA"/>
</dbReference>
<organism evidence="1">
    <name type="scientific">Cladocopium goreaui</name>
    <dbReference type="NCBI Taxonomy" id="2562237"/>
    <lineage>
        <taxon>Eukaryota</taxon>
        <taxon>Sar</taxon>
        <taxon>Alveolata</taxon>
        <taxon>Dinophyceae</taxon>
        <taxon>Suessiales</taxon>
        <taxon>Symbiodiniaceae</taxon>
        <taxon>Cladocopium</taxon>
    </lineage>
</organism>